<reference evidence="2" key="1">
    <citation type="submission" date="2014-11" db="EMBL/GenBank/DDBJ databases">
        <authorList>
            <person name="Amaro Gonzalez C."/>
        </authorList>
    </citation>
    <scope>NUCLEOTIDE SEQUENCE</scope>
</reference>
<evidence type="ECO:0000256" key="1">
    <source>
        <dbReference type="SAM" id="MobiDB-lite"/>
    </source>
</evidence>
<dbReference type="EMBL" id="GBXM01048850">
    <property type="protein sequence ID" value="JAH59727.1"/>
    <property type="molecule type" value="Transcribed_RNA"/>
</dbReference>
<accession>A0A0E9U1Y8</accession>
<evidence type="ECO:0000313" key="2">
    <source>
        <dbReference type="EMBL" id="JAH59727.1"/>
    </source>
</evidence>
<proteinExistence type="predicted"/>
<feature type="region of interest" description="Disordered" evidence="1">
    <location>
        <begin position="1"/>
        <end position="39"/>
    </location>
</feature>
<sequence length="39" mass="4568">MGIHSHLDGVSECTTIHTKGERKRNSETERQRRKGRRGY</sequence>
<dbReference type="AlphaFoldDB" id="A0A0E9U1Y8"/>
<protein>
    <submittedName>
        <fullName evidence="2">Uncharacterized protein</fullName>
    </submittedName>
</protein>
<reference evidence="2" key="2">
    <citation type="journal article" date="2015" name="Fish Shellfish Immunol.">
        <title>Early steps in the European eel (Anguilla anguilla)-Vibrio vulnificus interaction in the gills: Role of the RtxA13 toxin.</title>
        <authorList>
            <person name="Callol A."/>
            <person name="Pajuelo D."/>
            <person name="Ebbesson L."/>
            <person name="Teles M."/>
            <person name="MacKenzie S."/>
            <person name="Amaro C."/>
        </authorList>
    </citation>
    <scope>NUCLEOTIDE SEQUENCE</scope>
</reference>
<organism evidence="2">
    <name type="scientific">Anguilla anguilla</name>
    <name type="common">European freshwater eel</name>
    <name type="synonym">Muraena anguilla</name>
    <dbReference type="NCBI Taxonomy" id="7936"/>
    <lineage>
        <taxon>Eukaryota</taxon>
        <taxon>Metazoa</taxon>
        <taxon>Chordata</taxon>
        <taxon>Craniata</taxon>
        <taxon>Vertebrata</taxon>
        <taxon>Euteleostomi</taxon>
        <taxon>Actinopterygii</taxon>
        <taxon>Neopterygii</taxon>
        <taxon>Teleostei</taxon>
        <taxon>Anguilliformes</taxon>
        <taxon>Anguillidae</taxon>
        <taxon>Anguilla</taxon>
    </lineage>
</organism>
<name>A0A0E9U1Y8_ANGAN</name>